<evidence type="ECO:0000313" key="2">
    <source>
        <dbReference type="EMBL" id="HHV67248.1"/>
    </source>
</evidence>
<dbReference type="Pfam" id="PF06527">
    <property type="entry name" value="TniQ"/>
    <property type="match status" value="1"/>
</dbReference>
<dbReference type="InterPro" id="IPR009492">
    <property type="entry name" value="TniQ"/>
</dbReference>
<organism evidence="2 3">
    <name type="scientific">Brucella intermedia</name>
    <dbReference type="NCBI Taxonomy" id="94625"/>
    <lineage>
        <taxon>Bacteria</taxon>
        <taxon>Pseudomonadati</taxon>
        <taxon>Pseudomonadota</taxon>
        <taxon>Alphaproteobacteria</taxon>
        <taxon>Hyphomicrobiales</taxon>
        <taxon>Brucellaceae</taxon>
        <taxon>Brucella/Ochrobactrum group</taxon>
        <taxon>Brucella</taxon>
    </lineage>
</organism>
<sequence length="341" mass="38859">MEIGERYRDVVSARWPITVTPQRDELLSSWLHRLAYANGVPGRAFARVLGLTPGMWSARLDLKCSITLADHLRQYADITSEQLAAMTMPDGLPKQLFLPLRKLHRRSGSTWLQFCPRCLATDTHPYFRREWRLATRLTCEKHKSRLRDRCTACNQPVAAFNQSALVPHHFCTRCGYDLRRASTIDLCPAVRKLDQCIHEIFGSNLSVETPIDNLLVRRLLEIPQLTRIRQQELLTDLSTSFRARCYERLVCHPNEGDIDRRHDHGAGRALASAGTKDSGLDLLIRMLSDALRPKRGRPTAGDSRSIVDLTHFLTTAQHMSLISMSPKSRRRNATAIVRCRC</sequence>
<dbReference type="EMBL" id="DUMN01000186">
    <property type="protein sequence ID" value="HHV67248.1"/>
    <property type="molecule type" value="Genomic_DNA"/>
</dbReference>
<evidence type="ECO:0000259" key="1">
    <source>
        <dbReference type="Pfam" id="PF06527"/>
    </source>
</evidence>
<protein>
    <submittedName>
        <fullName evidence="2">TniQ family protein</fullName>
    </submittedName>
</protein>
<evidence type="ECO:0000313" key="3">
    <source>
        <dbReference type="Proteomes" id="UP000551563"/>
    </source>
</evidence>
<reference evidence="2 3" key="1">
    <citation type="journal article" date="2020" name="Biotechnol. Biofuels">
        <title>New insights from the biogas microbiome by comprehensive genome-resolved metagenomics of nearly 1600 species originating from multiple anaerobic digesters.</title>
        <authorList>
            <person name="Campanaro S."/>
            <person name="Treu L."/>
            <person name="Rodriguez-R L.M."/>
            <person name="Kovalovszki A."/>
            <person name="Ziels R.M."/>
            <person name="Maus I."/>
            <person name="Zhu X."/>
            <person name="Kougias P.G."/>
            <person name="Basile A."/>
            <person name="Luo G."/>
            <person name="Schluter A."/>
            <person name="Konstantinidis K.T."/>
            <person name="Angelidaki I."/>
        </authorList>
    </citation>
    <scope>NUCLEOTIDE SEQUENCE [LARGE SCALE GENOMIC DNA]</scope>
    <source>
        <strain evidence="2">AS04akNAM_66</strain>
    </source>
</reference>
<dbReference type="Proteomes" id="UP000551563">
    <property type="component" value="Unassembled WGS sequence"/>
</dbReference>
<dbReference type="AlphaFoldDB" id="A0A7V6PAD6"/>
<proteinExistence type="predicted"/>
<name>A0A7V6PAD6_9HYPH</name>
<comment type="caution">
    <text evidence="2">The sequence shown here is derived from an EMBL/GenBank/DDBJ whole genome shotgun (WGS) entry which is preliminary data.</text>
</comment>
<accession>A0A7V6PAD6</accession>
<gene>
    <name evidence="2" type="ORF">GXX48_06345</name>
</gene>
<feature type="domain" description="TniQ" evidence="1">
    <location>
        <begin position="16"/>
        <end position="146"/>
    </location>
</feature>